<dbReference type="Proteomes" id="UP001610861">
    <property type="component" value="Unassembled WGS sequence"/>
</dbReference>
<protein>
    <submittedName>
        <fullName evidence="2">S1 RNA-binding domain-containing protein</fullName>
    </submittedName>
</protein>
<evidence type="ECO:0000313" key="3">
    <source>
        <dbReference type="Proteomes" id="UP001610861"/>
    </source>
</evidence>
<dbReference type="InterPro" id="IPR003029">
    <property type="entry name" value="S1_domain"/>
</dbReference>
<dbReference type="Pfam" id="PF00575">
    <property type="entry name" value="S1"/>
    <property type="match status" value="1"/>
</dbReference>
<dbReference type="InterPro" id="IPR012340">
    <property type="entry name" value="NA-bd_OB-fold"/>
</dbReference>
<reference evidence="2 3" key="1">
    <citation type="submission" date="2024-09" db="EMBL/GenBank/DDBJ databases">
        <authorList>
            <person name="Pan X."/>
        </authorList>
    </citation>
    <scope>NUCLEOTIDE SEQUENCE [LARGE SCALE GENOMIC DNA]</scope>
    <source>
        <strain evidence="2 3">B2969</strain>
    </source>
</reference>
<name>A0ABW7QAX1_9MICO</name>
<dbReference type="SMART" id="SM00316">
    <property type="entry name" value="S1"/>
    <property type="match status" value="1"/>
</dbReference>
<gene>
    <name evidence="2" type="ORF">ACH3VR_16870</name>
</gene>
<dbReference type="SUPFAM" id="SSF50249">
    <property type="entry name" value="Nucleic acid-binding proteins"/>
    <property type="match status" value="1"/>
</dbReference>
<accession>A0ABW7QAX1</accession>
<organism evidence="2 3">
    <name type="scientific">Microbacterium alkaliflavum</name>
    <dbReference type="NCBI Taxonomy" id="3248839"/>
    <lineage>
        <taxon>Bacteria</taxon>
        <taxon>Bacillati</taxon>
        <taxon>Actinomycetota</taxon>
        <taxon>Actinomycetes</taxon>
        <taxon>Micrococcales</taxon>
        <taxon>Microbacteriaceae</taxon>
        <taxon>Microbacterium</taxon>
    </lineage>
</organism>
<comment type="caution">
    <text evidence="2">The sequence shown here is derived from an EMBL/GenBank/DDBJ whole genome shotgun (WGS) entry which is preliminary data.</text>
</comment>
<evidence type="ECO:0000259" key="1">
    <source>
        <dbReference type="SMART" id="SM00316"/>
    </source>
</evidence>
<dbReference type="EMBL" id="JBIQWL010000007">
    <property type="protein sequence ID" value="MFH8252039.1"/>
    <property type="molecule type" value="Genomic_DNA"/>
</dbReference>
<proteinExistence type="predicted"/>
<sequence length="66" mass="7076">MAETLLRPGDELTATVTATKPFGVFVRSDSGIDGLVRGARAEVGASIRIRVIEFDDVEHRFSATAV</sequence>
<feature type="domain" description="S1 motif" evidence="1">
    <location>
        <begin position="7"/>
        <end position="66"/>
    </location>
</feature>
<dbReference type="Gene3D" id="2.40.50.140">
    <property type="entry name" value="Nucleic acid-binding proteins"/>
    <property type="match status" value="1"/>
</dbReference>
<dbReference type="RefSeq" id="WP_397557492.1">
    <property type="nucleotide sequence ID" value="NZ_JBIQWL010000007.1"/>
</dbReference>
<keyword evidence="3" id="KW-1185">Reference proteome</keyword>
<evidence type="ECO:0000313" key="2">
    <source>
        <dbReference type="EMBL" id="MFH8252039.1"/>
    </source>
</evidence>